<dbReference type="EMBL" id="CP031229">
    <property type="protein sequence ID" value="AXH96652.1"/>
    <property type="molecule type" value="Genomic_DNA"/>
</dbReference>
<evidence type="ECO:0000256" key="4">
    <source>
        <dbReference type="SAM" id="MobiDB-lite"/>
    </source>
</evidence>
<reference evidence="5 6" key="1">
    <citation type="submission" date="2018-07" db="EMBL/GenBank/DDBJ databases">
        <title>Complete genome sequencing of Ornithinimicrobium sp. AMA3305.</title>
        <authorList>
            <person name="Bae J.-W."/>
        </authorList>
    </citation>
    <scope>NUCLEOTIDE SEQUENCE [LARGE SCALE GENOMIC DNA]</scope>
    <source>
        <strain evidence="5 6">AMA3305</strain>
    </source>
</reference>
<feature type="repeat" description="ANK" evidence="3">
    <location>
        <begin position="59"/>
        <end position="91"/>
    </location>
</feature>
<proteinExistence type="predicted"/>
<keyword evidence="1" id="KW-0677">Repeat</keyword>
<feature type="repeat" description="ANK" evidence="3">
    <location>
        <begin position="92"/>
        <end position="124"/>
    </location>
</feature>
<feature type="compositionally biased region" description="Basic and acidic residues" evidence="4">
    <location>
        <begin position="137"/>
        <end position="146"/>
    </location>
</feature>
<evidence type="ECO:0000313" key="6">
    <source>
        <dbReference type="Proteomes" id="UP000253790"/>
    </source>
</evidence>
<keyword evidence="2 3" id="KW-0040">ANK repeat</keyword>
<evidence type="ECO:0000256" key="2">
    <source>
        <dbReference type="ARBA" id="ARBA00023043"/>
    </source>
</evidence>
<dbReference type="SMART" id="SM00248">
    <property type="entry name" value="ANK"/>
    <property type="match status" value="2"/>
</dbReference>
<dbReference type="GO" id="GO:0004842">
    <property type="term" value="F:ubiquitin-protein transferase activity"/>
    <property type="evidence" value="ECO:0007669"/>
    <property type="project" value="TreeGrafter"/>
</dbReference>
<dbReference type="SUPFAM" id="SSF48403">
    <property type="entry name" value="Ankyrin repeat"/>
    <property type="match status" value="1"/>
</dbReference>
<dbReference type="RefSeq" id="WP_114928413.1">
    <property type="nucleotide sequence ID" value="NZ_CP031229.1"/>
</dbReference>
<dbReference type="PANTHER" id="PTHR24171:SF8">
    <property type="entry name" value="BRCA1-ASSOCIATED RING DOMAIN PROTEIN 1"/>
    <property type="match status" value="1"/>
</dbReference>
<protein>
    <submittedName>
        <fullName evidence="5">Ankyrin repeat domain-containing protein</fullName>
    </submittedName>
</protein>
<dbReference type="Pfam" id="PF12796">
    <property type="entry name" value="Ank_2"/>
    <property type="match status" value="1"/>
</dbReference>
<evidence type="ECO:0000256" key="1">
    <source>
        <dbReference type="ARBA" id="ARBA00022737"/>
    </source>
</evidence>
<dbReference type="PROSITE" id="PS50297">
    <property type="entry name" value="ANK_REP_REGION"/>
    <property type="match status" value="2"/>
</dbReference>
<dbReference type="Gene3D" id="1.25.40.20">
    <property type="entry name" value="Ankyrin repeat-containing domain"/>
    <property type="match status" value="1"/>
</dbReference>
<gene>
    <name evidence="5" type="ORF">DV701_11450</name>
</gene>
<evidence type="ECO:0000313" key="5">
    <source>
        <dbReference type="EMBL" id="AXH96652.1"/>
    </source>
</evidence>
<name>A0A345NNP4_9MICO</name>
<dbReference type="InterPro" id="IPR002110">
    <property type="entry name" value="Ankyrin_rpt"/>
</dbReference>
<keyword evidence="6" id="KW-1185">Reference proteome</keyword>
<dbReference type="PROSITE" id="PS50088">
    <property type="entry name" value="ANK_REPEAT"/>
    <property type="match status" value="2"/>
</dbReference>
<dbReference type="AlphaFoldDB" id="A0A345NNP4"/>
<sequence>MSERDTPDPAPGRDPDAGRPDQEVVDLAHRLFDMAREGRTEQLAAYVDAGAPADLTDPSGNTLLMLAAYHGHAQLVGELARRGADVDRLNDRGQSPLAGAVFKGEDEVVTALLGLGADPEAGTPTARQTAQMFGRTDLLDGPRERGGPTVGG</sequence>
<dbReference type="Proteomes" id="UP000253790">
    <property type="component" value="Chromosome"/>
</dbReference>
<evidence type="ECO:0000256" key="3">
    <source>
        <dbReference type="PROSITE-ProRule" id="PRU00023"/>
    </source>
</evidence>
<feature type="region of interest" description="Disordered" evidence="4">
    <location>
        <begin position="117"/>
        <end position="152"/>
    </location>
</feature>
<dbReference type="OrthoDB" id="306540at2"/>
<feature type="region of interest" description="Disordered" evidence="4">
    <location>
        <begin position="1"/>
        <end position="22"/>
    </location>
</feature>
<dbReference type="PANTHER" id="PTHR24171">
    <property type="entry name" value="ANKYRIN REPEAT DOMAIN-CONTAINING PROTEIN 39-RELATED"/>
    <property type="match status" value="1"/>
</dbReference>
<organism evidence="5 6">
    <name type="scientific">Ornithinimicrobium avium</name>
    <dbReference type="NCBI Taxonomy" id="2283195"/>
    <lineage>
        <taxon>Bacteria</taxon>
        <taxon>Bacillati</taxon>
        <taxon>Actinomycetota</taxon>
        <taxon>Actinomycetes</taxon>
        <taxon>Micrococcales</taxon>
        <taxon>Ornithinimicrobiaceae</taxon>
        <taxon>Ornithinimicrobium</taxon>
    </lineage>
</organism>
<accession>A0A345NNP4</accession>
<dbReference type="KEGG" id="orn:DV701_11450"/>
<dbReference type="InterPro" id="IPR036770">
    <property type="entry name" value="Ankyrin_rpt-contain_sf"/>
</dbReference>
<dbReference type="GO" id="GO:0085020">
    <property type="term" value="P:protein K6-linked ubiquitination"/>
    <property type="evidence" value="ECO:0007669"/>
    <property type="project" value="TreeGrafter"/>
</dbReference>